<dbReference type="Gene3D" id="3.90.226.10">
    <property type="entry name" value="2-enoyl-CoA Hydratase, Chain A, domain 1"/>
    <property type="match status" value="1"/>
</dbReference>
<comment type="caution">
    <text evidence="2">The sequence shown here is derived from an EMBL/GenBank/DDBJ whole genome shotgun (WGS) entry which is preliminary data.</text>
</comment>
<dbReference type="PANTHER" id="PTHR43459">
    <property type="entry name" value="ENOYL-COA HYDRATASE"/>
    <property type="match status" value="1"/>
</dbReference>
<dbReference type="InterPro" id="IPR014748">
    <property type="entry name" value="Enoyl-CoA_hydra_C"/>
</dbReference>
<keyword evidence="2" id="KW-0413">Isomerase</keyword>
<organism evidence="2 3">
    <name type="scientific">Amycolatopsis alkalitolerans</name>
    <dbReference type="NCBI Taxonomy" id="2547244"/>
    <lineage>
        <taxon>Bacteria</taxon>
        <taxon>Bacillati</taxon>
        <taxon>Actinomycetota</taxon>
        <taxon>Actinomycetes</taxon>
        <taxon>Pseudonocardiales</taxon>
        <taxon>Pseudonocardiaceae</taxon>
        <taxon>Amycolatopsis</taxon>
    </lineage>
</organism>
<name>A0A5C4LZF6_9PSEU</name>
<dbReference type="OrthoDB" id="9777711at2"/>
<gene>
    <name evidence="2" type="ORF">FG385_14675</name>
</gene>
<dbReference type="InterPro" id="IPR001753">
    <property type="entry name" value="Enoyl-CoA_hydra/iso"/>
</dbReference>
<sequence>MVAPATADSDNDGGNVNYQDYESLQISRRDRVLTIALNRPEKLNAIDGVLHEELSRVFDELNRDREIDVAVLTGTGRAFCAGGDADWLDTLIQDPLGWEKLSEENRRTMNGILECRQPVIAKLNGVAAGLGATLALFCDVIFASDKARIGDPHVKIGLVAGDGGSAIWPYLIGFARAREYLYTGEFIPATRAADMGLINRCVPHDELDATVDAFADQLAAGAIRAIQWTKQAVNAPLRALVASNMELSLSLEAKSNLTHDHQEGINALREKRPAKFIGR</sequence>
<keyword evidence="3" id="KW-1185">Reference proteome</keyword>
<dbReference type="SUPFAM" id="SSF52096">
    <property type="entry name" value="ClpP/crotonase"/>
    <property type="match status" value="1"/>
</dbReference>
<protein>
    <submittedName>
        <fullName evidence="2">Enoyl-CoA hydratase/isomerase family protein</fullName>
    </submittedName>
</protein>
<evidence type="ECO:0000313" key="2">
    <source>
        <dbReference type="EMBL" id="TNC25344.1"/>
    </source>
</evidence>
<evidence type="ECO:0000256" key="1">
    <source>
        <dbReference type="ARBA" id="ARBA00005254"/>
    </source>
</evidence>
<dbReference type="InterPro" id="IPR029045">
    <property type="entry name" value="ClpP/crotonase-like_dom_sf"/>
</dbReference>
<proteinExistence type="inferred from homology"/>
<dbReference type="EMBL" id="VDFW01000011">
    <property type="protein sequence ID" value="TNC25344.1"/>
    <property type="molecule type" value="Genomic_DNA"/>
</dbReference>
<dbReference type="CDD" id="cd06558">
    <property type="entry name" value="crotonase-like"/>
    <property type="match status" value="1"/>
</dbReference>
<evidence type="ECO:0000313" key="3">
    <source>
        <dbReference type="Proteomes" id="UP000305546"/>
    </source>
</evidence>
<dbReference type="Gene3D" id="1.10.12.10">
    <property type="entry name" value="Lyase 2-enoyl-coa Hydratase, Chain A, domain 2"/>
    <property type="match status" value="1"/>
</dbReference>
<dbReference type="GO" id="GO:0016853">
    <property type="term" value="F:isomerase activity"/>
    <property type="evidence" value="ECO:0007669"/>
    <property type="project" value="UniProtKB-KW"/>
</dbReference>
<accession>A0A5C4LZF6</accession>
<comment type="similarity">
    <text evidence="1">Belongs to the enoyl-CoA hydratase/isomerase family.</text>
</comment>
<dbReference type="Pfam" id="PF00378">
    <property type="entry name" value="ECH_1"/>
    <property type="match status" value="1"/>
</dbReference>
<dbReference type="PANTHER" id="PTHR43459:SF3">
    <property type="entry name" value="ENOYL-COA HYDRATASE ECHA15 (ENOYL HYDRASE) (UNSATURATED ACYL-COA HYDRATASE) (CROTONASE)-RELATED"/>
    <property type="match status" value="1"/>
</dbReference>
<reference evidence="2 3" key="1">
    <citation type="submission" date="2019-06" db="EMBL/GenBank/DDBJ databases">
        <title>Amycolatopsis alkalitolerans sp. nov., isolated from Gastrodia elata Blume.</title>
        <authorList>
            <person name="Narsing Rao M.P."/>
            <person name="Li W.J."/>
        </authorList>
    </citation>
    <scope>NUCLEOTIDE SEQUENCE [LARGE SCALE GENOMIC DNA]</scope>
    <source>
        <strain evidence="2 3">SYSUP0005</strain>
    </source>
</reference>
<dbReference type="Proteomes" id="UP000305546">
    <property type="component" value="Unassembled WGS sequence"/>
</dbReference>
<dbReference type="AlphaFoldDB" id="A0A5C4LZF6"/>